<sequence>MTGRRKLATRSWMLLSFAAVGATALAAERATNIDIDLWPGRSVTTGGTSRVADTVRPARARYKELLRKIEVAKDQATYGDFYDFGYYTGTSYMEHTDLPPGYWVYVAPHWLIYREDLNAPQPPVKAAWGTEQATGAPDTPNAGDIQTAWASTTADGQREWLELTYESPVEAVGVMVYETYNPGAVDAVIAYAGNEQVQVWAGKDPTEPGKPMGVSVMGFSTAVNTNRVRLNIDSPSVSGWNEIDAVGLIDKQGKVHWAVSATASSSFGARPDVPPGPGGPVPLGLPPGESDRNNIR</sequence>
<dbReference type="Pfam" id="PF25900">
    <property type="entry name" value="PAPPA"/>
    <property type="match status" value="1"/>
</dbReference>
<feature type="chain" id="PRO_5034892682" description="Pappalysin-1 SD scarf domain-containing protein" evidence="2">
    <location>
        <begin position="27"/>
        <end position="296"/>
    </location>
</feature>
<name>A0A7M2WX10_9BACT</name>
<evidence type="ECO:0000313" key="4">
    <source>
        <dbReference type="EMBL" id="QOV89933.1"/>
    </source>
</evidence>
<feature type="domain" description="Pappalysin-1 SD scarf" evidence="3">
    <location>
        <begin position="125"/>
        <end position="253"/>
    </location>
</feature>
<evidence type="ECO:0000313" key="5">
    <source>
        <dbReference type="Proteomes" id="UP000593765"/>
    </source>
</evidence>
<keyword evidence="5" id="KW-1185">Reference proteome</keyword>
<keyword evidence="2" id="KW-0732">Signal</keyword>
<feature type="signal peptide" evidence="2">
    <location>
        <begin position="1"/>
        <end position="26"/>
    </location>
</feature>
<dbReference type="KEGG" id="hbs:IPV69_00745"/>
<reference evidence="4 5" key="1">
    <citation type="submission" date="2020-10" db="EMBL/GenBank/DDBJ databases">
        <title>Wide distribution of Phycisphaera-like planctomycetes from WD2101 soil group in peatlands and genome analysis of the first cultivated representative.</title>
        <authorList>
            <person name="Dedysh S.N."/>
            <person name="Beletsky A.V."/>
            <person name="Ivanova A."/>
            <person name="Kulichevskaya I.S."/>
            <person name="Suzina N.E."/>
            <person name="Philippov D.A."/>
            <person name="Rakitin A.L."/>
            <person name="Mardanov A.V."/>
            <person name="Ravin N.V."/>
        </authorList>
    </citation>
    <scope>NUCLEOTIDE SEQUENCE [LARGE SCALE GENOMIC DNA]</scope>
    <source>
        <strain evidence="4 5">M1803</strain>
    </source>
</reference>
<dbReference type="Proteomes" id="UP000593765">
    <property type="component" value="Chromosome"/>
</dbReference>
<dbReference type="InterPro" id="IPR058897">
    <property type="entry name" value="PAPPA_SD_C"/>
</dbReference>
<dbReference type="EMBL" id="CP063458">
    <property type="protein sequence ID" value="QOV89933.1"/>
    <property type="molecule type" value="Genomic_DNA"/>
</dbReference>
<accession>A0A7M2WX10</accession>
<dbReference type="RefSeq" id="WP_206292996.1">
    <property type="nucleotide sequence ID" value="NZ_CP063458.1"/>
</dbReference>
<evidence type="ECO:0000256" key="2">
    <source>
        <dbReference type="SAM" id="SignalP"/>
    </source>
</evidence>
<gene>
    <name evidence="4" type="ORF">IPV69_00745</name>
</gene>
<protein>
    <recommendedName>
        <fullName evidence="3">Pappalysin-1 SD scarf domain-containing protein</fullName>
    </recommendedName>
</protein>
<proteinExistence type="predicted"/>
<feature type="compositionally biased region" description="Pro residues" evidence="1">
    <location>
        <begin position="272"/>
        <end position="285"/>
    </location>
</feature>
<feature type="region of interest" description="Disordered" evidence="1">
    <location>
        <begin position="265"/>
        <end position="296"/>
    </location>
</feature>
<organism evidence="4 5">
    <name type="scientific">Humisphaera borealis</name>
    <dbReference type="NCBI Taxonomy" id="2807512"/>
    <lineage>
        <taxon>Bacteria</taxon>
        <taxon>Pseudomonadati</taxon>
        <taxon>Planctomycetota</taxon>
        <taxon>Phycisphaerae</taxon>
        <taxon>Tepidisphaerales</taxon>
        <taxon>Tepidisphaeraceae</taxon>
        <taxon>Humisphaera</taxon>
    </lineage>
</organism>
<evidence type="ECO:0000259" key="3">
    <source>
        <dbReference type="Pfam" id="PF25900"/>
    </source>
</evidence>
<dbReference type="AlphaFoldDB" id="A0A7M2WX10"/>
<evidence type="ECO:0000256" key="1">
    <source>
        <dbReference type="SAM" id="MobiDB-lite"/>
    </source>
</evidence>